<feature type="active site" description="Proton acceptor" evidence="10">
    <location>
        <position position="150"/>
    </location>
</feature>
<evidence type="ECO:0000256" key="11">
    <source>
        <dbReference type="PIRSR" id="PIRSR000094-2"/>
    </source>
</evidence>
<dbReference type="KEGG" id="ccz:CCALI_00466"/>
<dbReference type="PANTHER" id="PTHR43159:SF2">
    <property type="entry name" value="ENOYL-[ACYL-CARRIER-PROTEIN] REDUCTASE [NADH], CHLOROPLASTIC"/>
    <property type="match status" value="1"/>
</dbReference>
<dbReference type="Proteomes" id="UP000014227">
    <property type="component" value="Chromosome I"/>
</dbReference>
<keyword evidence="6 9" id="KW-0520">NAD</keyword>
<dbReference type="GO" id="GO:0004318">
    <property type="term" value="F:enoyl-[acyl-carrier-protein] reductase (NADH) activity"/>
    <property type="evidence" value="ECO:0007669"/>
    <property type="project" value="UniProtKB-EC"/>
</dbReference>
<evidence type="ECO:0000256" key="3">
    <source>
        <dbReference type="ARBA" id="ARBA00022516"/>
    </source>
</evidence>
<dbReference type="SUPFAM" id="SSF51735">
    <property type="entry name" value="NAD(P)-binding Rossmann-fold domains"/>
    <property type="match status" value="1"/>
</dbReference>
<comment type="similarity">
    <text evidence="2 9">Belongs to the short-chain dehydrogenases/reductases (SDR) family. FabI subfamily.</text>
</comment>
<evidence type="ECO:0000256" key="10">
    <source>
        <dbReference type="PIRSR" id="PIRSR000094-1"/>
    </source>
</evidence>
<keyword evidence="3 9" id="KW-0444">Lipid biosynthesis</keyword>
<keyword evidence="8 9" id="KW-0275">Fatty acid biosynthesis</keyword>
<organism evidence="13 14">
    <name type="scientific">Chthonomonas calidirosea (strain DSM 23976 / ICMP 18418 / T49)</name>
    <dbReference type="NCBI Taxonomy" id="1303518"/>
    <lineage>
        <taxon>Bacteria</taxon>
        <taxon>Bacillati</taxon>
        <taxon>Armatimonadota</taxon>
        <taxon>Chthonomonadia</taxon>
        <taxon>Chthonomonadales</taxon>
        <taxon>Chthonomonadaceae</taxon>
        <taxon>Chthonomonas</taxon>
    </lineage>
</organism>
<reference evidence="14" key="1">
    <citation type="submission" date="2013-03" db="EMBL/GenBank/DDBJ databases">
        <title>Genome sequence of Chthonomonas calidirosea, the first sequenced genome from the Armatimonadetes phylum (formally candidate division OP10).</title>
        <authorList>
            <person name="Lee K.C.Y."/>
            <person name="Morgan X.C."/>
            <person name="Dunfield P.F."/>
            <person name="Tamas I."/>
            <person name="Houghton K.M."/>
            <person name="Vyssotski M."/>
            <person name="Ryan J.L.J."/>
            <person name="Lagutin K."/>
            <person name="McDonald I.R."/>
            <person name="Stott M.B."/>
        </authorList>
    </citation>
    <scope>NUCLEOTIDE SEQUENCE [LARGE SCALE GENOMIC DNA]</scope>
    <source>
        <strain evidence="14">DSM 23976 / ICMP 18418 / T49</strain>
    </source>
</reference>
<feature type="binding site" evidence="12">
    <location>
        <position position="14"/>
    </location>
    <ligand>
        <name>NAD(+)</name>
        <dbReference type="ChEBI" id="CHEBI:57540"/>
    </ligand>
</feature>
<evidence type="ECO:0000256" key="8">
    <source>
        <dbReference type="ARBA" id="ARBA00023160"/>
    </source>
</evidence>
<dbReference type="STRING" id="454171.CP488_00688"/>
<proteinExistence type="inferred from homology"/>
<dbReference type="PIRSF" id="PIRSF000094">
    <property type="entry name" value="Enoyl-ACP_rdct"/>
    <property type="match status" value="1"/>
</dbReference>
<evidence type="ECO:0000256" key="5">
    <source>
        <dbReference type="ARBA" id="ARBA00023002"/>
    </source>
</evidence>
<feature type="binding site" evidence="12">
    <location>
        <position position="167"/>
    </location>
    <ligand>
        <name>NAD(+)</name>
        <dbReference type="ChEBI" id="CHEBI:57540"/>
    </ligand>
</feature>
<dbReference type="InParanoid" id="S0ET96"/>
<feature type="binding site" evidence="12">
    <location>
        <begin position="196"/>
        <end position="200"/>
    </location>
    <ligand>
        <name>NAD(+)</name>
        <dbReference type="ChEBI" id="CHEBI:57540"/>
    </ligand>
</feature>
<keyword evidence="14" id="KW-1185">Reference proteome</keyword>
<evidence type="ECO:0000313" key="14">
    <source>
        <dbReference type="Proteomes" id="UP000014227"/>
    </source>
</evidence>
<accession>S0ET96</accession>
<feature type="binding site" evidence="11">
    <location>
        <position position="98"/>
    </location>
    <ligand>
        <name>substrate</name>
    </ligand>
</feature>
<evidence type="ECO:0000256" key="9">
    <source>
        <dbReference type="PIRNR" id="PIRNR000094"/>
    </source>
</evidence>
<dbReference type="AlphaFoldDB" id="S0ET96"/>
<evidence type="ECO:0000256" key="2">
    <source>
        <dbReference type="ARBA" id="ARBA00009233"/>
    </source>
</evidence>
<evidence type="ECO:0000256" key="7">
    <source>
        <dbReference type="ARBA" id="ARBA00023098"/>
    </source>
</evidence>
<comment type="catalytic activity">
    <reaction evidence="9">
        <text>a 2,3-saturated acyl-[ACP] + NAD(+) = a (2E)-enoyl-[ACP] + NADH + H(+)</text>
        <dbReference type="Rhea" id="RHEA:10240"/>
        <dbReference type="Rhea" id="RHEA-COMP:9925"/>
        <dbReference type="Rhea" id="RHEA-COMP:9926"/>
        <dbReference type="ChEBI" id="CHEBI:15378"/>
        <dbReference type="ChEBI" id="CHEBI:57540"/>
        <dbReference type="ChEBI" id="CHEBI:57945"/>
        <dbReference type="ChEBI" id="CHEBI:78784"/>
        <dbReference type="ChEBI" id="CHEBI:78785"/>
        <dbReference type="EC" id="1.3.1.9"/>
    </reaction>
</comment>
<feature type="active site" description="Proton acceptor" evidence="10">
    <location>
        <position position="160"/>
    </location>
</feature>
<dbReference type="InterPro" id="IPR002347">
    <property type="entry name" value="SDR_fam"/>
</dbReference>
<sequence>MPQLMEGKRILVTGVRNKWSIAWGAASALRREGASLAFSVMGDREEGNVKKLLEEEKLEAPIFQCDASDDAQIDALFEQVGRHFDGALDGFVHSIAFANKDELSGEYINTSREGFALAHDRSVYTLVRMARAARPLMQAANGGSIVTLTYLGSERVVPNYNVMGVAKAALEASVRYLAADLGPDQIRVNAVSSGPIKTLAASAIAGFDAMLQRVEQTAPLRRRVTIEEVGDTILYLLSPLARAVTGEVIYVDCGYHIMGMV</sequence>
<gene>
    <name evidence="13" type="ORF">CCALI_00466</name>
</gene>
<dbReference type="Gene3D" id="1.10.8.400">
    <property type="entry name" value="Enoyl acyl carrier protein reductase"/>
    <property type="match status" value="1"/>
</dbReference>
<dbReference type="Gene3D" id="3.40.50.720">
    <property type="entry name" value="NAD(P)-binding Rossmann-like Domain"/>
    <property type="match status" value="1"/>
</dbReference>
<dbReference type="Pfam" id="PF13561">
    <property type="entry name" value="adh_short_C2"/>
    <property type="match status" value="1"/>
</dbReference>
<dbReference type="HOGENOM" id="CLU_010194_10_1_0"/>
<evidence type="ECO:0000313" key="13">
    <source>
        <dbReference type="EMBL" id="CCW34300.1"/>
    </source>
</evidence>
<comment type="pathway">
    <text evidence="1">Lipid metabolism; fatty acid biosynthesis.</text>
</comment>
<dbReference type="InterPro" id="IPR014358">
    <property type="entry name" value="Enoyl-ACP_Rdtase_NADH"/>
</dbReference>
<dbReference type="OrthoDB" id="9803628at2"/>
<evidence type="ECO:0000256" key="12">
    <source>
        <dbReference type="PIRSR" id="PIRSR000094-3"/>
    </source>
</evidence>
<dbReference type="FunFam" id="3.40.50.720:FF:000054">
    <property type="entry name" value="Enoyl-[acyl-carrier-protein] reductase [NADH]"/>
    <property type="match status" value="1"/>
</dbReference>
<dbReference type="FunCoup" id="S0ET96">
    <property type="interactions" value="349"/>
</dbReference>
<protein>
    <recommendedName>
        <fullName evidence="9">Enoyl-[acyl-carrier-protein] reductase [NADH]</fullName>
        <ecNumber evidence="9">1.3.1.9</ecNumber>
    </recommendedName>
</protein>
<dbReference type="CDD" id="cd05372">
    <property type="entry name" value="ENR_SDR"/>
    <property type="match status" value="1"/>
</dbReference>
<keyword evidence="7" id="KW-0443">Lipid metabolism</keyword>
<dbReference type="FunFam" id="1.10.8.400:FF:000001">
    <property type="entry name" value="Enoyl-[acyl-carrier-protein] reductase [NADH]"/>
    <property type="match status" value="1"/>
</dbReference>
<name>S0ET96_CHTCT</name>
<dbReference type="EC" id="1.3.1.9" evidence="9"/>
<dbReference type="RefSeq" id="WP_016481862.1">
    <property type="nucleotide sequence ID" value="NC_021487.1"/>
</dbReference>
<evidence type="ECO:0000256" key="4">
    <source>
        <dbReference type="ARBA" id="ARBA00022832"/>
    </source>
</evidence>
<keyword evidence="5 9" id="KW-0560">Oxidoreductase</keyword>
<dbReference type="eggNOG" id="COG0623">
    <property type="taxonomic scope" value="Bacteria"/>
</dbReference>
<dbReference type="GO" id="GO:0006633">
    <property type="term" value="P:fatty acid biosynthetic process"/>
    <property type="evidence" value="ECO:0007669"/>
    <property type="project" value="UniProtKB-KW"/>
</dbReference>
<dbReference type="EMBL" id="HF951689">
    <property type="protein sequence ID" value="CCW34300.1"/>
    <property type="molecule type" value="Genomic_DNA"/>
</dbReference>
<dbReference type="PRINTS" id="PR00081">
    <property type="entry name" value="GDHRDH"/>
</dbReference>
<dbReference type="PATRIC" id="fig|1303518.3.peg.471"/>
<evidence type="ECO:0000256" key="6">
    <source>
        <dbReference type="ARBA" id="ARBA00023027"/>
    </source>
</evidence>
<dbReference type="PANTHER" id="PTHR43159">
    <property type="entry name" value="ENOYL-[ACYL-CARRIER-PROTEIN] REDUCTASE"/>
    <property type="match status" value="1"/>
</dbReference>
<feature type="binding site" evidence="12">
    <location>
        <begin position="20"/>
        <end position="21"/>
    </location>
    <ligand>
        <name>NAD(+)</name>
        <dbReference type="ChEBI" id="CHEBI:57540"/>
    </ligand>
</feature>
<keyword evidence="4" id="KW-0276">Fatty acid metabolism</keyword>
<evidence type="ECO:0000256" key="1">
    <source>
        <dbReference type="ARBA" id="ARBA00005194"/>
    </source>
</evidence>
<dbReference type="InterPro" id="IPR036291">
    <property type="entry name" value="NAD(P)-bd_dom_sf"/>
</dbReference>
<feature type="binding site" evidence="12">
    <location>
        <position position="95"/>
    </location>
    <ligand>
        <name>NAD(+)</name>
        <dbReference type="ChEBI" id="CHEBI:57540"/>
    </ligand>
</feature>